<comment type="caution">
    <text evidence="1">The sequence shown here is derived from an EMBL/GenBank/DDBJ whole genome shotgun (WGS) entry which is preliminary data.</text>
</comment>
<accession>A0ABM9CII4</accession>
<proteinExistence type="predicted"/>
<dbReference type="EMBL" id="CAKMMW010000013">
    <property type="protein sequence ID" value="CAH1215139.1"/>
    <property type="molecule type" value="Genomic_DNA"/>
</dbReference>
<reference evidence="1" key="1">
    <citation type="submission" date="2022-01" db="EMBL/GenBank/DDBJ databases">
        <authorList>
            <person name="Criscuolo A."/>
        </authorList>
    </citation>
    <scope>NUCLEOTIDE SEQUENCE</scope>
    <source>
        <strain evidence="1">CIP111891</strain>
    </source>
</reference>
<sequence length="58" mass="6455">MSKIPDGLALFYIKEGILYPVGMTIEQKQMFDIYMAALPGKISVIGNMPQGEARTYLT</sequence>
<keyword evidence="2" id="KW-1185">Reference proteome</keyword>
<name>A0ABM9CII4_9BACL</name>
<gene>
    <name evidence="1" type="ORF">PAECIP111891_04214</name>
</gene>
<evidence type="ECO:0000313" key="1">
    <source>
        <dbReference type="EMBL" id="CAH1215139.1"/>
    </source>
</evidence>
<evidence type="ECO:0000313" key="2">
    <source>
        <dbReference type="Proteomes" id="UP000838821"/>
    </source>
</evidence>
<dbReference type="RefSeq" id="WP_236290228.1">
    <property type="nucleotide sequence ID" value="NZ_CAKMMW010000013.1"/>
</dbReference>
<dbReference type="Proteomes" id="UP000838821">
    <property type="component" value="Unassembled WGS sequence"/>
</dbReference>
<protein>
    <submittedName>
        <fullName evidence="1">Uncharacterized protein</fullName>
    </submittedName>
</protein>
<organism evidence="1 2">
    <name type="scientific">Paenibacillus allorhizoplanae</name>
    <dbReference type="NCBI Taxonomy" id="2905648"/>
    <lineage>
        <taxon>Bacteria</taxon>
        <taxon>Bacillati</taxon>
        <taxon>Bacillota</taxon>
        <taxon>Bacilli</taxon>
        <taxon>Bacillales</taxon>
        <taxon>Paenibacillaceae</taxon>
        <taxon>Paenibacillus</taxon>
    </lineage>
</organism>